<organism evidence="2 3">
    <name type="scientific">Aquirufa echingensis</name>
    <dbReference type="NCBI Taxonomy" id="3096516"/>
    <lineage>
        <taxon>Bacteria</taxon>
        <taxon>Pseudomonadati</taxon>
        <taxon>Bacteroidota</taxon>
        <taxon>Cytophagia</taxon>
        <taxon>Cytophagales</taxon>
        <taxon>Flectobacillaceae</taxon>
        <taxon>Aquirufa</taxon>
    </lineage>
</organism>
<keyword evidence="1" id="KW-0732">Signal</keyword>
<name>A0ABW6CUM0_9BACT</name>
<sequence length="240" mass="28597">MYLLRKCYLLFFIFLFFSASSQSKIEHQNIVWYGYFLTYPINTNWYLQGEAHERHFLDPILHHQSAFRSHIHRTFGEKWDISAGAALFLNTPNDPFASNRLSIPEYRPHVDIVYKQRASIFRLDHRFRAEMRFNRGTDAAKTHLIDAVNFSNYRFRYRIQALFPLFKKVQGKINTEILLNAAQENPENVLDQHRMFAGISIPIRSNLTVDMGYLHAFQQRPNLDYYDRSIISLMIYHRLK</sequence>
<dbReference type="RefSeq" id="WP_377974084.1">
    <property type="nucleotide sequence ID" value="NZ_JBBKYA010000001.1"/>
</dbReference>
<protein>
    <submittedName>
        <fullName evidence="2">DUF2490 domain-containing protein</fullName>
    </submittedName>
</protein>
<reference evidence="2 3" key="1">
    <citation type="submission" date="2024-03" db="EMBL/GenBank/DDBJ databases">
        <title>Aquirufa genome sequencing.</title>
        <authorList>
            <person name="Pitt A."/>
            <person name="Hahn M.W."/>
        </authorList>
    </citation>
    <scope>NUCLEOTIDE SEQUENCE [LARGE SCALE GENOMIC DNA]</scope>
    <source>
        <strain evidence="2 3">PLAD-142S6K</strain>
    </source>
</reference>
<dbReference type="InterPro" id="IPR019619">
    <property type="entry name" value="DUF2490"/>
</dbReference>
<evidence type="ECO:0000256" key="1">
    <source>
        <dbReference type="SAM" id="SignalP"/>
    </source>
</evidence>
<evidence type="ECO:0000313" key="3">
    <source>
        <dbReference type="Proteomes" id="UP001598114"/>
    </source>
</evidence>
<proteinExistence type="predicted"/>
<comment type="caution">
    <text evidence="2">The sequence shown here is derived from an EMBL/GenBank/DDBJ whole genome shotgun (WGS) entry which is preliminary data.</text>
</comment>
<keyword evidence="3" id="KW-1185">Reference proteome</keyword>
<evidence type="ECO:0000313" key="2">
    <source>
        <dbReference type="EMBL" id="MFD3274635.1"/>
    </source>
</evidence>
<dbReference type="EMBL" id="JBBKYA010000001">
    <property type="protein sequence ID" value="MFD3274635.1"/>
    <property type="molecule type" value="Genomic_DNA"/>
</dbReference>
<dbReference type="Proteomes" id="UP001598114">
    <property type="component" value="Unassembled WGS sequence"/>
</dbReference>
<accession>A0ABW6CUM0</accession>
<dbReference type="Pfam" id="PF10677">
    <property type="entry name" value="DUF2490"/>
    <property type="match status" value="1"/>
</dbReference>
<gene>
    <name evidence="2" type="ORF">SKC38_00165</name>
</gene>
<feature type="signal peptide" evidence="1">
    <location>
        <begin position="1"/>
        <end position="21"/>
    </location>
</feature>
<feature type="chain" id="PRO_5045537457" evidence="1">
    <location>
        <begin position="22"/>
        <end position="240"/>
    </location>
</feature>